<dbReference type="RefSeq" id="WP_252914738.1">
    <property type="nucleotide sequence ID" value="NZ_JAAAML010000001.1"/>
</dbReference>
<protein>
    <recommendedName>
        <fullName evidence="3">Phage protein</fullName>
    </recommendedName>
</protein>
<evidence type="ECO:0000313" key="1">
    <source>
        <dbReference type="EMBL" id="MCO6407354.1"/>
    </source>
</evidence>
<comment type="caution">
    <text evidence="1">The sequence shown here is derived from an EMBL/GenBank/DDBJ whole genome shotgun (WGS) entry which is preliminary data.</text>
</comment>
<keyword evidence="2" id="KW-1185">Reference proteome</keyword>
<name>A0ABT1CME1_9HYPH</name>
<proteinExistence type="predicted"/>
<dbReference type="Proteomes" id="UP001320715">
    <property type="component" value="Unassembled WGS sequence"/>
</dbReference>
<gene>
    <name evidence="1" type="ORF">GTW23_04135</name>
</gene>
<organism evidence="1 2">
    <name type="scientific">Hoeflea alexandrii</name>
    <dbReference type="NCBI Taxonomy" id="288436"/>
    <lineage>
        <taxon>Bacteria</taxon>
        <taxon>Pseudomonadati</taxon>
        <taxon>Pseudomonadota</taxon>
        <taxon>Alphaproteobacteria</taxon>
        <taxon>Hyphomicrobiales</taxon>
        <taxon>Rhizobiaceae</taxon>
        <taxon>Hoeflea</taxon>
    </lineage>
</organism>
<dbReference type="EMBL" id="JAAAML010000001">
    <property type="protein sequence ID" value="MCO6407354.1"/>
    <property type="molecule type" value="Genomic_DNA"/>
</dbReference>
<evidence type="ECO:0008006" key="3">
    <source>
        <dbReference type="Google" id="ProtNLM"/>
    </source>
</evidence>
<reference evidence="1 2" key="1">
    <citation type="submission" date="2020-01" db="EMBL/GenBank/DDBJ databases">
        <title>Genomes of bacteria type strains.</title>
        <authorList>
            <person name="Chen J."/>
            <person name="Zhu S."/>
            <person name="Yang J."/>
        </authorList>
    </citation>
    <scope>NUCLEOTIDE SEQUENCE [LARGE SCALE GENOMIC DNA]</scope>
    <source>
        <strain evidence="1 2">DSM 16655</strain>
    </source>
</reference>
<evidence type="ECO:0000313" key="2">
    <source>
        <dbReference type="Proteomes" id="UP001320715"/>
    </source>
</evidence>
<accession>A0ABT1CME1</accession>
<sequence>MKLEITQKGIFDQNGKEAEIGSTIDVKGDTVPAWLVNKCRPVGGSGKKAVTNPAQDPVTPVVEGYAVAEKSPGWLVVNKDGVAVTKAMRKDELEGFDAMSDEDKGAFAELHKG</sequence>